<dbReference type="RefSeq" id="WP_093560201.1">
    <property type="nucleotide sequence ID" value="NZ_FPBO01000045.1"/>
</dbReference>
<keyword evidence="3" id="KW-0804">Transcription</keyword>
<dbReference type="EMBL" id="FPBO01000045">
    <property type="protein sequence ID" value="SFV15229.1"/>
    <property type="molecule type" value="Genomic_DNA"/>
</dbReference>
<proteinExistence type="predicted"/>
<dbReference type="InterPro" id="IPR036388">
    <property type="entry name" value="WH-like_DNA-bd_sf"/>
</dbReference>
<dbReference type="STRING" id="1035707.SAMN05216552_104526"/>
<dbReference type="GO" id="GO:0006355">
    <property type="term" value="P:regulation of DNA-templated transcription"/>
    <property type="evidence" value="ECO:0007669"/>
    <property type="project" value="InterPro"/>
</dbReference>
<evidence type="ECO:0000313" key="5">
    <source>
        <dbReference type="EMBL" id="SFV15229.1"/>
    </source>
</evidence>
<dbReference type="Pfam" id="PF00196">
    <property type="entry name" value="GerE"/>
    <property type="match status" value="1"/>
</dbReference>
<evidence type="ECO:0000256" key="2">
    <source>
        <dbReference type="ARBA" id="ARBA00023125"/>
    </source>
</evidence>
<name>A0A1I7LZW7_9BURK</name>
<evidence type="ECO:0000256" key="3">
    <source>
        <dbReference type="ARBA" id="ARBA00023163"/>
    </source>
</evidence>
<dbReference type="PANTHER" id="PTHR44688">
    <property type="entry name" value="DNA-BINDING TRANSCRIPTIONAL ACTIVATOR DEVR_DOSR"/>
    <property type="match status" value="1"/>
</dbReference>
<dbReference type="InterPro" id="IPR000792">
    <property type="entry name" value="Tscrpt_reg_LuxR_C"/>
</dbReference>
<dbReference type="GO" id="GO:0003677">
    <property type="term" value="F:DNA binding"/>
    <property type="evidence" value="ECO:0007669"/>
    <property type="project" value="UniProtKB-KW"/>
</dbReference>
<evidence type="ECO:0000313" key="6">
    <source>
        <dbReference type="Proteomes" id="UP000199391"/>
    </source>
</evidence>
<sequence>MEITWDERFREKLSAQTSLNSAALLLAESAAELGWDLAAFQLDREQLALPRCSDGQFIGTAMGWPSDCVHAWVDRELGRYCPVTQLCGRTADAIVWECDPAGVEWRGRKLAPEQTEVLRYYRGYFEGAVTVPVHRPGGKSGYVTWCIGDSGKLLRQARDTYAATYLISHAFIRHIDRLDAARRDAVNPANPNALTAREIECLSWAACGKTEEEIALIIRRSHETARFHLRNAVTKLNASNRTHAVAIACSRGLITVR</sequence>
<dbReference type="Gene3D" id="1.10.10.10">
    <property type="entry name" value="Winged helix-like DNA-binding domain superfamily/Winged helix DNA-binding domain"/>
    <property type="match status" value="1"/>
</dbReference>
<dbReference type="InterPro" id="IPR005143">
    <property type="entry name" value="TF_LuxR_autoind-bd_dom"/>
</dbReference>
<keyword evidence="6" id="KW-1185">Reference proteome</keyword>
<dbReference type="Gene3D" id="3.30.450.80">
    <property type="entry name" value="Transcription factor LuxR-like, autoinducer-binding domain"/>
    <property type="match status" value="1"/>
</dbReference>
<dbReference type="SUPFAM" id="SSF75516">
    <property type="entry name" value="Pheromone-binding domain of LuxR-like quorum-sensing transcription factors"/>
    <property type="match status" value="1"/>
</dbReference>
<organism evidence="5 6">
    <name type="scientific">Pseudoduganella namucuonensis</name>
    <dbReference type="NCBI Taxonomy" id="1035707"/>
    <lineage>
        <taxon>Bacteria</taxon>
        <taxon>Pseudomonadati</taxon>
        <taxon>Pseudomonadota</taxon>
        <taxon>Betaproteobacteria</taxon>
        <taxon>Burkholderiales</taxon>
        <taxon>Oxalobacteraceae</taxon>
        <taxon>Telluria group</taxon>
        <taxon>Pseudoduganella</taxon>
    </lineage>
</organism>
<dbReference type="AlphaFoldDB" id="A0A1I7LZW7"/>
<gene>
    <name evidence="5" type="ORF">SAMN05216552_104526</name>
</gene>
<evidence type="ECO:0000259" key="4">
    <source>
        <dbReference type="PROSITE" id="PS50043"/>
    </source>
</evidence>
<dbReference type="Proteomes" id="UP000199391">
    <property type="component" value="Unassembled WGS sequence"/>
</dbReference>
<dbReference type="InterPro" id="IPR016032">
    <property type="entry name" value="Sig_transdc_resp-reg_C-effctor"/>
</dbReference>
<dbReference type="SUPFAM" id="SSF46894">
    <property type="entry name" value="C-terminal effector domain of the bipartite response regulators"/>
    <property type="match status" value="1"/>
</dbReference>
<dbReference type="PRINTS" id="PR00038">
    <property type="entry name" value="HTHLUXR"/>
</dbReference>
<dbReference type="CDD" id="cd06170">
    <property type="entry name" value="LuxR_C_like"/>
    <property type="match status" value="1"/>
</dbReference>
<accession>A0A1I7LZW7</accession>
<keyword evidence="1" id="KW-0805">Transcription regulation</keyword>
<dbReference type="SMART" id="SM00421">
    <property type="entry name" value="HTH_LUXR"/>
    <property type="match status" value="1"/>
</dbReference>
<dbReference type="InterPro" id="IPR036693">
    <property type="entry name" value="TF_LuxR_autoind-bd_dom_sf"/>
</dbReference>
<dbReference type="PROSITE" id="PS50043">
    <property type="entry name" value="HTH_LUXR_2"/>
    <property type="match status" value="1"/>
</dbReference>
<evidence type="ECO:0000256" key="1">
    <source>
        <dbReference type="ARBA" id="ARBA00023015"/>
    </source>
</evidence>
<keyword evidence="2 5" id="KW-0238">DNA-binding</keyword>
<dbReference type="PANTHER" id="PTHR44688:SF25">
    <property type="entry name" value="HTH LUXR-TYPE DOMAIN-CONTAINING PROTEIN"/>
    <property type="match status" value="1"/>
</dbReference>
<feature type="domain" description="HTH luxR-type" evidence="4">
    <location>
        <begin position="187"/>
        <end position="252"/>
    </location>
</feature>
<dbReference type="OrthoDB" id="9774661at2"/>
<dbReference type="Pfam" id="PF03472">
    <property type="entry name" value="Autoind_bind"/>
    <property type="match status" value="1"/>
</dbReference>
<reference evidence="6" key="1">
    <citation type="submission" date="2016-10" db="EMBL/GenBank/DDBJ databases">
        <authorList>
            <person name="Varghese N."/>
            <person name="Submissions S."/>
        </authorList>
    </citation>
    <scope>NUCLEOTIDE SEQUENCE [LARGE SCALE GENOMIC DNA]</scope>
    <source>
        <strain evidence="6">CGMCC 1.11014</strain>
    </source>
</reference>
<protein>
    <submittedName>
        <fullName evidence="5">DNA-binding transcriptional regulator, CsgD family</fullName>
    </submittedName>
</protein>